<keyword evidence="7" id="KW-1185">Reference proteome</keyword>
<organism evidence="6 7">
    <name type="scientific">Brenneria corticis</name>
    <dbReference type="NCBI Taxonomy" id="2173106"/>
    <lineage>
        <taxon>Bacteria</taxon>
        <taxon>Pseudomonadati</taxon>
        <taxon>Pseudomonadota</taxon>
        <taxon>Gammaproteobacteria</taxon>
        <taxon>Enterobacterales</taxon>
        <taxon>Pectobacteriaceae</taxon>
        <taxon>Brenneria</taxon>
    </lineage>
</organism>
<evidence type="ECO:0000256" key="4">
    <source>
        <dbReference type="ARBA" id="ARBA00022840"/>
    </source>
</evidence>
<dbReference type="InterPro" id="IPR027417">
    <property type="entry name" value="P-loop_NTPase"/>
</dbReference>
<keyword evidence="2" id="KW-0813">Transport</keyword>
<feature type="domain" description="ABC transporter" evidence="5">
    <location>
        <begin position="14"/>
        <end position="251"/>
    </location>
</feature>
<dbReference type="Pfam" id="PF00005">
    <property type="entry name" value="ABC_tran"/>
    <property type="match status" value="1"/>
</dbReference>
<comment type="similarity">
    <text evidence="1">Belongs to the ABC transporter superfamily.</text>
</comment>
<dbReference type="SMART" id="SM00382">
    <property type="entry name" value="AAA"/>
    <property type="match status" value="1"/>
</dbReference>
<dbReference type="PROSITE" id="PS50893">
    <property type="entry name" value="ABC_TRANSPORTER_2"/>
    <property type="match status" value="1"/>
</dbReference>
<dbReference type="PANTHER" id="PTHR42788:SF13">
    <property type="entry name" value="ALIPHATIC SULFONATES IMPORT ATP-BINDING PROTEIN SSUB"/>
    <property type="match status" value="1"/>
</dbReference>
<comment type="caution">
    <text evidence="6">The sequence shown here is derived from an EMBL/GenBank/DDBJ whole genome shotgun (WGS) entry which is preliminary data.</text>
</comment>
<accession>A0A2U1U8A1</accession>
<proteinExistence type="inferred from homology"/>
<protein>
    <submittedName>
        <fullName evidence="6">ABC transporter</fullName>
    </submittedName>
</protein>
<dbReference type="Proteomes" id="UP000296159">
    <property type="component" value="Unassembled WGS sequence"/>
</dbReference>
<dbReference type="EMBL" id="QDKH01000006">
    <property type="protein sequence ID" value="PWC17857.1"/>
    <property type="molecule type" value="Genomic_DNA"/>
</dbReference>
<evidence type="ECO:0000256" key="1">
    <source>
        <dbReference type="ARBA" id="ARBA00005417"/>
    </source>
</evidence>
<dbReference type="GO" id="GO:0005524">
    <property type="term" value="F:ATP binding"/>
    <property type="evidence" value="ECO:0007669"/>
    <property type="project" value="UniProtKB-KW"/>
</dbReference>
<dbReference type="Gene3D" id="3.40.50.300">
    <property type="entry name" value="P-loop containing nucleotide triphosphate hydrolases"/>
    <property type="match status" value="1"/>
</dbReference>
<dbReference type="InterPro" id="IPR017871">
    <property type="entry name" value="ABC_transporter-like_CS"/>
</dbReference>
<dbReference type="PANTHER" id="PTHR42788">
    <property type="entry name" value="TAURINE IMPORT ATP-BINDING PROTEIN-RELATED"/>
    <property type="match status" value="1"/>
</dbReference>
<gene>
    <name evidence="6" type="ORF">DDT56_06335</name>
</gene>
<evidence type="ECO:0000313" key="6">
    <source>
        <dbReference type="EMBL" id="PWC17857.1"/>
    </source>
</evidence>
<dbReference type="InterPro" id="IPR050166">
    <property type="entry name" value="ABC_transporter_ATP-bind"/>
</dbReference>
<evidence type="ECO:0000313" key="7">
    <source>
        <dbReference type="Proteomes" id="UP000296159"/>
    </source>
</evidence>
<sequence length="271" mass="29610">MKMECAIMSTEPSIVFSHVSRHFLRDGGANNTAAIADLDFQINAGEHVSVVGRTGCGKSTSVNLLLGLLPVSSGKVRVLGVDPFHDFQHLRGRIGCVFQSDRLLPWRSAIDNVLMPLEILRTRNKAADDTAAELLARVGLASHEHAFPHQLSGGMRQRVAFARALITQPDILIADEAFGHLDEVTAGALRSDFIQIARARGQTVYQITHSLDEALDVSDRVLVFDRPGKVAGAFARQQWENSPDDRVRVRQFLRDLIAGGDAVSPGLQESE</sequence>
<evidence type="ECO:0000259" key="5">
    <source>
        <dbReference type="PROSITE" id="PS50893"/>
    </source>
</evidence>
<dbReference type="InterPro" id="IPR003593">
    <property type="entry name" value="AAA+_ATPase"/>
</dbReference>
<dbReference type="AlphaFoldDB" id="A0A2U1U8A1"/>
<dbReference type="SUPFAM" id="SSF52540">
    <property type="entry name" value="P-loop containing nucleoside triphosphate hydrolases"/>
    <property type="match status" value="1"/>
</dbReference>
<reference evidence="6 7" key="1">
    <citation type="submission" date="2018-04" db="EMBL/GenBank/DDBJ databases">
        <title>Brenneria corticis sp.nov.</title>
        <authorList>
            <person name="Li Y."/>
        </authorList>
    </citation>
    <scope>NUCLEOTIDE SEQUENCE [LARGE SCALE GENOMIC DNA]</scope>
    <source>
        <strain evidence="6 7">CFCC 11842</strain>
    </source>
</reference>
<evidence type="ECO:0000256" key="3">
    <source>
        <dbReference type="ARBA" id="ARBA00022741"/>
    </source>
</evidence>
<keyword evidence="3" id="KW-0547">Nucleotide-binding</keyword>
<dbReference type="GO" id="GO:0016887">
    <property type="term" value="F:ATP hydrolysis activity"/>
    <property type="evidence" value="ECO:0007669"/>
    <property type="project" value="InterPro"/>
</dbReference>
<dbReference type="PROSITE" id="PS00211">
    <property type="entry name" value="ABC_TRANSPORTER_1"/>
    <property type="match status" value="1"/>
</dbReference>
<name>A0A2U1U8A1_9GAMM</name>
<keyword evidence="4" id="KW-0067">ATP-binding</keyword>
<dbReference type="InterPro" id="IPR003439">
    <property type="entry name" value="ABC_transporter-like_ATP-bd"/>
</dbReference>
<evidence type="ECO:0000256" key="2">
    <source>
        <dbReference type="ARBA" id="ARBA00022448"/>
    </source>
</evidence>